<sequence>MAGAKNGSIWVLGLTGGIACGKSSASTFLAGLGAHIIDADRISRAVTAPGGAALPAIEREFGPAVFSDGVLNRRELGQRVFANDALRRRLEAIIHPLVQQQTLNDIRELEASGAACAVLDVPLLYETGMDVLCDEVWLMAVPPEEQLRRVMERDGLSEAQALSRINSQMPLEQKQALCDRVIWTNHSIQATQRELEALWQLWSKKVEKSGKVYKSDAR</sequence>
<comment type="pathway">
    <text evidence="3">Cofactor biosynthesis; coenzyme A biosynthesis; CoA from (R)-pantothenate: step 5/5.</text>
</comment>
<dbReference type="NCBIfam" id="TIGR00152">
    <property type="entry name" value="dephospho-CoA kinase"/>
    <property type="match status" value="1"/>
</dbReference>
<comment type="subcellular location">
    <subcellularLocation>
        <location evidence="3">Cytoplasm</location>
    </subcellularLocation>
</comment>
<keyword evidence="2 3" id="KW-0067">ATP-binding</keyword>
<keyword evidence="1 3" id="KW-0547">Nucleotide-binding</keyword>
<dbReference type="CDD" id="cd02022">
    <property type="entry name" value="DPCK"/>
    <property type="match status" value="1"/>
</dbReference>
<proteinExistence type="inferred from homology"/>
<dbReference type="PANTHER" id="PTHR10695:SF46">
    <property type="entry name" value="BIFUNCTIONAL COENZYME A SYNTHASE-RELATED"/>
    <property type="match status" value="1"/>
</dbReference>
<reference evidence="5" key="1">
    <citation type="submission" date="2020-10" db="EMBL/GenBank/DDBJ databases">
        <authorList>
            <person name="Gilroy R."/>
        </authorList>
    </citation>
    <scope>NUCLEOTIDE SEQUENCE</scope>
    <source>
        <strain evidence="5">ChiSxjej2B14-8506</strain>
    </source>
</reference>
<dbReference type="PROSITE" id="PS51257">
    <property type="entry name" value="PROKAR_LIPOPROTEIN"/>
    <property type="match status" value="1"/>
</dbReference>
<dbReference type="GO" id="GO:0005737">
    <property type="term" value="C:cytoplasm"/>
    <property type="evidence" value="ECO:0007669"/>
    <property type="project" value="UniProtKB-SubCell"/>
</dbReference>
<dbReference type="GO" id="GO:0004140">
    <property type="term" value="F:dephospho-CoA kinase activity"/>
    <property type="evidence" value="ECO:0007669"/>
    <property type="project" value="UniProtKB-UniRule"/>
</dbReference>
<keyword evidence="3" id="KW-0173">Coenzyme A biosynthesis</keyword>
<keyword evidence="3 5" id="KW-0418">Kinase</keyword>
<evidence type="ECO:0000256" key="3">
    <source>
        <dbReference type="HAMAP-Rule" id="MF_00376"/>
    </source>
</evidence>
<protein>
    <recommendedName>
        <fullName evidence="3 4">Dephospho-CoA kinase</fullName>
        <ecNumber evidence="3 4">2.7.1.24</ecNumber>
    </recommendedName>
    <alternativeName>
        <fullName evidence="3">Dephosphocoenzyme A kinase</fullName>
    </alternativeName>
</protein>
<dbReference type="HAMAP" id="MF_00376">
    <property type="entry name" value="Dephospho_CoA_kinase"/>
    <property type="match status" value="1"/>
</dbReference>
<evidence type="ECO:0000256" key="4">
    <source>
        <dbReference type="NCBIfam" id="TIGR00152"/>
    </source>
</evidence>
<dbReference type="SUPFAM" id="SSF52540">
    <property type="entry name" value="P-loop containing nucleoside triphosphate hydrolases"/>
    <property type="match status" value="1"/>
</dbReference>
<comment type="caution">
    <text evidence="5">The sequence shown here is derived from an EMBL/GenBank/DDBJ whole genome shotgun (WGS) entry which is preliminary data.</text>
</comment>
<evidence type="ECO:0000313" key="5">
    <source>
        <dbReference type="EMBL" id="HIU47033.1"/>
    </source>
</evidence>
<comment type="similarity">
    <text evidence="3">Belongs to the CoaE family.</text>
</comment>
<evidence type="ECO:0000256" key="1">
    <source>
        <dbReference type="ARBA" id="ARBA00022741"/>
    </source>
</evidence>
<feature type="binding site" evidence="3">
    <location>
        <begin position="19"/>
        <end position="24"/>
    </location>
    <ligand>
        <name>ATP</name>
        <dbReference type="ChEBI" id="CHEBI:30616"/>
    </ligand>
</feature>
<dbReference type="InterPro" id="IPR027417">
    <property type="entry name" value="P-loop_NTPase"/>
</dbReference>
<dbReference type="AlphaFoldDB" id="A0A9D1S5C3"/>
<name>A0A9D1S5C3_9FIRM</name>
<dbReference type="GO" id="GO:0005524">
    <property type="term" value="F:ATP binding"/>
    <property type="evidence" value="ECO:0007669"/>
    <property type="project" value="UniProtKB-UniRule"/>
</dbReference>
<gene>
    <name evidence="3" type="primary">coaE</name>
    <name evidence="5" type="ORF">IAC59_07210</name>
</gene>
<dbReference type="InterPro" id="IPR001977">
    <property type="entry name" value="Depp_CoAkinase"/>
</dbReference>
<dbReference type="EC" id="2.7.1.24" evidence="3 4"/>
<dbReference type="PROSITE" id="PS51219">
    <property type="entry name" value="DPCK"/>
    <property type="match status" value="1"/>
</dbReference>
<evidence type="ECO:0000256" key="2">
    <source>
        <dbReference type="ARBA" id="ARBA00022840"/>
    </source>
</evidence>
<dbReference type="PANTHER" id="PTHR10695">
    <property type="entry name" value="DEPHOSPHO-COA KINASE-RELATED"/>
    <property type="match status" value="1"/>
</dbReference>
<accession>A0A9D1S5C3</accession>
<comment type="catalytic activity">
    <reaction evidence="3">
        <text>3'-dephospho-CoA + ATP = ADP + CoA + H(+)</text>
        <dbReference type="Rhea" id="RHEA:18245"/>
        <dbReference type="ChEBI" id="CHEBI:15378"/>
        <dbReference type="ChEBI" id="CHEBI:30616"/>
        <dbReference type="ChEBI" id="CHEBI:57287"/>
        <dbReference type="ChEBI" id="CHEBI:57328"/>
        <dbReference type="ChEBI" id="CHEBI:456216"/>
        <dbReference type="EC" id="2.7.1.24"/>
    </reaction>
</comment>
<reference evidence="5" key="2">
    <citation type="journal article" date="2021" name="PeerJ">
        <title>Extensive microbial diversity within the chicken gut microbiome revealed by metagenomics and culture.</title>
        <authorList>
            <person name="Gilroy R."/>
            <person name="Ravi A."/>
            <person name="Getino M."/>
            <person name="Pursley I."/>
            <person name="Horton D.L."/>
            <person name="Alikhan N.F."/>
            <person name="Baker D."/>
            <person name="Gharbi K."/>
            <person name="Hall N."/>
            <person name="Watson M."/>
            <person name="Adriaenssens E.M."/>
            <person name="Foster-Nyarko E."/>
            <person name="Jarju S."/>
            <person name="Secka A."/>
            <person name="Antonio M."/>
            <person name="Oren A."/>
            <person name="Chaudhuri R.R."/>
            <person name="La Ragione R."/>
            <person name="Hildebrand F."/>
            <person name="Pallen M.J."/>
        </authorList>
    </citation>
    <scope>NUCLEOTIDE SEQUENCE</scope>
    <source>
        <strain evidence="5">ChiSxjej2B14-8506</strain>
    </source>
</reference>
<dbReference type="GO" id="GO:0015937">
    <property type="term" value="P:coenzyme A biosynthetic process"/>
    <property type="evidence" value="ECO:0007669"/>
    <property type="project" value="UniProtKB-UniRule"/>
</dbReference>
<dbReference type="Gene3D" id="3.40.50.300">
    <property type="entry name" value="P-loop containing nucleotide triphosphate hydrolases"/>
    <property type="match status" value="1"/>
</dbReference>
<evidence type="ECO:0000313" key="6">
    <source>
        <dbReference type="Proteomes" id="UP000824123"/>
    </source>
</evidence>
<comment type="function">
    <text evidence="3">Catalyzes the phosphorylation of the 3'-hydroxyl group of dephosphocoenzyme A to form coenzyme A.</text>
</comment>
<keyword evidence="3 5" id="KW-0808">Transferase</keyword>
<dbReference type="Pfam" id="PF01121">
    <property type="entry name" value="CoaE"/>
    <property type="match status" value="1"/>
</dbReference>
<dbReference type="EMBL" id="DVNK01000043">
    <property type="protein sequence ID" value="HIU47033.1"/>
    <property type="molecule type" value="Genomic_DNA"/>
</dbReference>
<dbReference type="Proteomes" id="UP000824123">
    <property type="component" value="Unassembled WGS sequence"/>
</dbReference>
<organism evidence="5 6">
    <name type="scientific">Candidatus Fimadaptatus faecigallinarum</name>
    <dbReference type="NCBI Taxonomy" id="2840814"/>
    <lineage>
        <taxon>Bacteria</taxon>
        <taxon>Bacillati</taxon>
        <taxon>Bacillota</taxon>
        <taxon>Clostridia</taxon>
        <taxon>Eubacteriales</taxon>
        <taxon>Candidatus Fimadaptatus</taxon>
    </lineage>
</organism>
<keyword evidence="3" id="KW-0963">Cytoplasm</keyword>